<dbReference type="Pfam" id="PF17900">
    <property type="entry name" value="Peptidase_M1_N"/>
    <property type="match status" value="1"/>
</dbReference>
<dbReference type="GO" id="GO:0016020">
    <property type="term" value="C:membrane"/>
    <property type="evidence" value="ECO:0007669"/>
    <property type="project" value="TreeGrafter"/>
</dbReference>
<gene>
    <name evidence="14" type="ORF">F0919_00040</name>
</gene>
<dbReference type="RefSeq" id="WP_150030671.1">
    <property type="nucleotide sequence ID" value="NZ_VWSH01000001.1"/>
</dbReference>
<keyword evidence="7" id="KW-0645">Protease</keyword>
<dbReference type="InterPro" id="IPR050344">
    <property type="entry name" value="Peptidase_M1_aminopeptidases"/>
</dbReference>
<keyword evidence="6" id="KW-0031">Aminopeptidase</keyword>
<evidence type="ECO:0000313" key="15">
    <source>
        <dbReference type="Proteomes" id="UP000323632"/>
    </source>
</evidence>
<dbReference type="Proteomes" id="UP000323632">
    <property type="component" value="Unassembled WGS sequence"/>
</dbReference>
<reference evidence="14 15" key="1">
    <citation type="submission" date="2019-09" db="EMBL/GenBank/DDBJ databases">
        <title>Genome sequence and assembly of Taibaiella sp.</title>
        <authorList>
            <person name="Chhetri G."/>
        </authorList>
    </citation>
    <scope>NUCLEOTIDE SEQUENCE [LARGE SCALE GENOMIC DNA]</scope>
    <source>
        <strain evidence="14 15">KVB11</strain>
    </source>
</reference>
<comment type="catalytic activity">
    <reaction evidence="1">
        <text>Release of an N-terminal amino acid, Xaa-|-Yaa- from a peptide, amide or arylamide. Xaa is preferably Ala, but may be most amino acids including Pro (slow action). When a terminal hydrophobic residue is followed by a prolyl residue, the two may be released as an intact Xaa-Pro dipeptide.</text>
        <dbReference type="EC" id="3.4.11.2"/>
    </reaction>
</comment>
<comment type="caution">
    <text evidence="14">The sequence shown here is derived from an EMBL/GenBank/DDBJ whole genome shotgun (WGS) entry which is preliminary data.</text>
</comment>
<keyword evidence="10" id="KW-0862">Zinc</keyword>
<dbReference type="Gene3D" id="1.10.390.10">
    <property type="entry name" value="Neutral Protease Domain 2"/>
    <property type="match status" value="1"/>
</dbReference>
<evidence type="ECO:0000256" key="10">
    <source>
        <dbReference type="ARBA" id="ARBA00022833"/>
    </source>
</evidence>
<evidence type="ECO:0000259" key="12">
    <source>
        <dbReference type="Pfam" id="PF01433"/>
    </source>
</evidence>
<dbReference type="Gene3D" id="2.60.40.1730">
    <property type="entry name" value="tricorn interacting facor f3 domain"/>
    <property type="match status" value="1"/>
</dbReference>
<protein>
    <recommendedName>
        <fullName evidence="5">Aminopeptidase N</fullName>
        <ecNumber evidence="4">3.4.11.2</ecNumber>
    </recommendedName>
</protein>
<dbReference type="GO" id="GO:0042277">
    <property type="term" value="F:peptide binding"/>
    <property type="evidence" value="ECO:0007669"/>
    <property type="project" value="TreeGrafter"/>
</dbReference>
<dbReference type="CDD" id="cd09603">
    <property type="entry name" value="M1_APN_like"/>
    <property type="match status" value="1"/>
</dbReference>
<evidence type="ECO:0000259" key="13">
    <source>
        <dbReference type="Pfam" id="PF17900"/>
    </source>
</evidence>
<dbReference type="SUPFAM" id="SSF55486">
    <property type="entry name" value="Metalloproteases ('zincins'), catalytic domain"/>
    <property type="match status" value="1"/>
</dbReference>
<evidence type="ECO:0000256" key="3">
    <source>
        <dbReference type="ARBA" id="ARBA00010136"/>
    </source>
</evidence>
<dbReference type="GO" id="GO:0006508">
    <property type="term" value="P:proteolysis"/>
    <property type="evidence" value="ECO:0007669"/>
    <property type="project" value="UniProtKB-KW"/>
</dbReference>
<dbReference type="InterPro" id="IPR014782">
    <property type="entry name" value="Peptidase_M1_dom"/>
</dbReference>
<name>A0A5M6CLK1_9BACT</name>
<keyword evidence="9" id="KW-0378">Hydrolase</keyword>
<comment type="cofactor">
    <cofactor evidence="2">
        <name>Zn(2+)</name>
        <dbReference type="ChEBI" id="CHEBI:29105"/>
    </cofactor>
</comment>
<dbReference type="PRINTS" id="PR00756">
    <property type="entry name" value="ALADIPTASE"/>
</dbReference>
<dbReference type="GO" id="GO:0005737">
    <property type="term" value="C:cytoplasm"/>
    <property type="evidence" value="ECO:0007669"/>
    <property type="project" value="TreeGrafter"/>
</dbReference>
<evidence type="ECO:0000256" key="7">
    <source>
        <dbReference type="ARBA" id="ARBA00022670"/>
    </source>
</evidence>
<dbReference type="EC" id="3.4.11.2" evidence="4"/>
<dbReference type="GO" id="GO:0016285">
    <property type="term" value="F:alanyl aminopeptidase activity"/>
    <property type="evidence" value="ECO:0007669"/>
    <property type="project" value="UniProtKB-EC"/>
</dbReference>
<evidence type="ECO:0000256" key="1">
    <source>
        <dbReference type="ARBA" id="ARBA00000098"/>
    </source>
</evidence>
<dbReference type="GO" id="GO:0070006">
    <property type="term" value="F:metalloaminopeptidase activity"/>
    <property type="evidence" value="ECO:0007669"/>
    <property type="project" value="TreeGrafter"/>
</dbReference>
<feature type="domain" description="Peptidase M1 membrane alanine aminopeptidase" evidence="12">
    <location>
        <begin position="295"/>
        <end position="501"/>
    </location>
</feature>
<feature type="domain" description="Aminopeptidase N-like N-terminal" evidence="13">
    <location>
        <begin position="75"/>
        <end position="258"/>
    </location>
</feature>
<dbReference type="GO" id="GO:0008270">
    <property type="term" value="F:zinc ion binding"/>
    <property type="evidence" value="ECO:0007669"/>
    <property type="project" value="InterPro"/>
</dbReference>
<dbReference type="SUPFAM" id="SSF48371">
    <property type="entry name" value="ARM repeat"/>
    <property type="match status" value="1"/>
</dbReference>
<keyword evidence="8" id="KW-0479">Metal-binding</keyword>
<sequence length="879" mass="100893">MLHIISNFAGMSMKNVLSVLLCPVLLIFNSCKLFKNNTTPAPTAVSEAAETDSNSALKLYRASRTKEWELVNTAIDIHFNLPERTADATTRLSLHPYFYSVHSVVLDAKDMLIHSVSDNKNNKLAFSYDSLKLTIHLPKVYSQSDTLFLTIAYKAMPYLSKAGGSSAINEDRGLYFINTNHEEPYLPVQIWTQGESEANSHWFPTFDNPVFKSTFSITMHVPDSFKTLSNGTLVESVKEAGDMRKDVWKQDLPISTYLAMMAAGNYAISKESWRGREVSYYVPQEYGAYAKDIFQHTPEMMEFFSNKLGVDYPWNKYAQVIGYQYVSGAMENVSASLFGAFNLKDRRELDDDNNDFIVAHELFHQWFGDYVTAESWSNLTLNESFADYSEQLWTEYKYGEDARAAYWMQGLAKYMKQAKYNDPALLRFHYMSQEDLFDRISYSKGGLILHYLRSLAGDKAFYNALHLYLSQNAYQNAEVPQLRMAFEKVTGQDWNWFFNQWYYKGGHPVLNVEYLYDDPGQKLKVVISQVQPDSIGLYILPMKTLIINDNETNETWWISQHKIDTFTVDYKNGQKPVVVPDVAHWILGEWKENKQPREWYIQYKNAGDHISKRFALTALAAYKGSDTTKMVYEMALEDKDPVIRALAIGLYQYENKPKISDSWKNLLGRMAANDADSKVRSKALHALGDLEEKEFINTYEISINDSSYRVAADALYALNKVNHKRAVTFARALHPENSKANALLFSAATVISMDGETNDFEFFKDKTMHVFERDRKTFLNAFQSYLIKAKENETYTAGIDFIKEYAIKNIAAIDGLYYAEIIRNLQKYAQSQAKIATDKEQMEKWQLRAFTAQNAWASYKSAIADEDLKEAAAQVEKED</sequence>
<proteinExistence type="inferred from homology"/>
<dbReference type="PANTHER" id="PTHR11533">
    <property type="entry name" value="PROTEASE M1 ZINC METALLOPROTEASE"/>
    <property type="match status" value="1"/>
</dbReference>
<comment type="similarity">
    <text evidence="3">Belongs to the peptidase M1 family.</text>
</comment>
<evidence type="ECO:0000256" key="5">
    <source>
        <dbReference type="ARBA" id="ARBA00015611"/>
    </source>
</evidence>
<accession>A0A5M6CLK1</accession>
<evidence type="ECO:0000256" key="8">
    <source>
        <dbReference type="ARBA" id="ARBA00022723"/>
    </source>
</evidence>
<dbReference type="GO" id="GO:0043171">
    <property type="term" value="P:peptide catabolic process"/>
    <property type="evidence" value="ECO:0007669"/>
    <property type="project" value="TreeGrafter"/>
</dbReference>
<organism evidence="14 15">
    <name type="scientific">Taibaiella lutea</name>
    <dbReference type="NCBI Taxonomy" id="2608001"/>
    <lineage>
        <taxon>Bacteria</taxon>
        <taxon>Pseudomonadati</taxon>
        <taxon>Bacteroidota</taxon>
        <taxon>Chitinophagia</taxon>
        <taxon>Chitinophagales</taxon>
        <taxon>Chitinophagaceae</taxon>
        <taxon>Taibaiella</taxon>
    </lineage>
</organism>
<keyword evidence="15" id="KW-1185">Reference proteome</keyword>
<evidence type="ECO:0000256" key="9">
    <source>
        <dbReference type="ARBA" id="ARBA00022801"/>
    </source>
</evidence>
<evidence type="ECO:0000256" key="11">
    <source>
        <dbReference type="ARBA" id="ARBA00023049"/>
    </source>
</evidence>
<dbReference type="InterPro" id="IPR027268">
    <property type="entry name" value="Peptidase_M4/M1_CTD_sf"/>
</dbReference>
<dbReference type="InterPro" id="IPR001930">
    <property type="entry name" value="Peptidase_M1"/>
</dbReference>
<dbReference type="InterPro" id="IPR042097">
    <property type="entry name" value="Aminopeptidase_N-like_N_sf"/>
</dbReference>
<dbReference type="AlphaFoldDB" id="A0A5M6CLK1"/>
<dbReference type="PANTHER" id="PTHR11533:SF174">
    <property type="entry name" value="PUROMYCIN-SENSITIVE AMINOPEPTIDASE-RELATED"/>
    <property type="match status" value="1"/>
</dbReference>
<evidence type="ECO:0000256" key="6">
    <source>
        <dbReference type="ARBA" id="ARBA00022438"/>
    </source>
</evidence>
<dbReference type="EMBL" id="VWSH01000001">
    <property type="protein sequence ID" value="KAA5536098.1"/>
    <property type="molecule type" value="Genomic_DNA"/>
</dbReference>
<dbReference type="InterPro" id="IPR011989">
    <property type="entry name" value="ARM-like"/>
</dbReference>
<dbReference type="GO" id="GO:0005615">
    <property type="term" value="C:extracellular space"/>
    <property type="evidence" value="ECO:0007669"/>
    <property type="project" value="TreeGrafter"/>
</dbReference>
<dbReference type="SUPFAM" id="SSF63737">
    <property type="entry name" value="Leukotriene A4 hydrolase N-terminal domain"/>
    <property type="match status" value="1"/>
</dbReference>
<dbReference type="Pfam" id="PF01433">
    <property type="entry name" value="Peptidase_M1"/>
    <property type="match status" value="1"/>
</dbReference>
<keyword evidence="11" id="KW-0482">Metalloprotease</keyword>
<dbReference type="InterPro" id="IPR016024">
    <property type="entry name" value="ARM-type_fold"/>
</dbReference>
<dbReference type="Gene3D" id="1.25.10.10">
    <property type="entry name" value="Leucine-rich Repeat Variant"/>
    <property type="match status" value="1"/>
</dbReference>
<evidence type="ECO:0000256" key="2">
    <source>
        <dbReference type="ARBA" id="ARBA00001947"/>
    </source>
</evidence>
<dbReference type="InterPro" id="IPR045357">
    <property type="entry name" value="Aminopeptidase_N-like_N"/>
</dbReference>
<evidence type="ECO:0000256" key="4">
    <source>
        <dbReference type="ARBA" id="ARBA00012564"/>
    </source>
</evidence>
<evidence type="ECO:0000313" key="14">
    <source>
        <dbReference type="EMBL" id="KAA5536098.1"/>
    </source>
</evidence>